<accession>A0ABZ1V650</accession>
<dbReference type="EMBL" id="CP108330">
    <property type="protein sequence ID" value="WUR39891.1"/>
    <property type="molecule type" value="Genomic_DNA"/>
</dbReference>
<feature type="compositionally biased region" description="Basic and acidic residues" evidence="1">
    <location>
        <begin position="449"/>
        <end position="462"/>
    </location>
</feature>
<feature type="compositionally biased region" description="Low complexity" evidence="1">
    <location>
        <begin position="28"/>
        <end position="46"/>
    </location>
</feature>
<feature type="compositionally biased region" description="Basic and acidic residues" evidence="1">
    <location>
        <begin position="412"/>
        <end position="422"/>
    </location>
</feature>
<reference evidence="2" key="1">
    <citation type="submission" date="2022-10" db="EMBL/GenBank/DDBJ databases">
        <title>The complete genomes of actinobacterial strains from the NBC collection.</title>
        <authorList>
            <person name="Joergensen T.S."/>
            <person name="Alvarez Arevalo M."/>
            <person name="Sterndorff E.B."/>
            <person name="Faurdal D."/>
            <person name="Vuksanovic O."/>
            <person name="Mourched A.-S."/>
            <person name="Charusanti P."/>
            <person name="Shaw S."/>
            <person name="Blin K."/>
            <person name="Weber T."/>
        </authorList>
    </citation>
    <scope>NUCLEOTIDE SEQUENCE</scope>
    <source>
        <strain evidence="2">NBC_00489</strain>
    </source>
</reference>
<feature type="region of interest" description="Disordered" evidence="1">
    <location>
        <begin position="1"/>
        <end position="64"/>
    </location>
</feature>
<keyword evidence="3" id="KW-1185">Reference proteome</keyword>
<evidence type="ECO:0000313" key="2">
    <source>
        <dbReference type="EMBL" id="WUR39891.1"/>
    </source>
</evidence>
<proteinExistence type="predicted"/>
<gene>
    <name evidence="2" type="ORF">OHN36_23440</name>
</gene>
<name>A0ABZ1V650_9ACTN</name>
<evidence type="ECO:0008006" key="4">
    <source>
        <dbReference type="Google" id="ProtNLM"/>
    </source>
</evidence>
<dbReference type="Proteomes" id="UP001432161">
    <property type="component" value="Chromosome"/>
</dbReference>
<evidence type="ECO:0000313" key="3">
    <source>
        <dbReference type="Proteomes" id="UP001432161"/>
    </source>
</evidence>
<evidence type="ECO:0000256" key="1">
    <source>
        <dbReference type="SAM" id="MobiDB-lite"/>
    </source>
</evidence>
<protein>
    <recommendedName>
        <fullName evidence="4">PQQ-like domain-containing protein</fullName>
    </recommendedName>
</protein>
<organism evidence="2 3">
    <name type="scientific">Streptomyces griseoaurantiacus</name>
    <dbReference type="NCBI Taxonomy" id="68213"/>
    <lineage>
        <taxon>Bacteria</taxon>
        <taxon>Bacillati</taxon>
        <taxon>Actinomycetota</taxon>
        <taxon>Actinomycetes</taxon>
        <taxon>Kitasatosporales</taxon>
        <taxon>Streptomycetaceae</taxon>
        <taxon>Streptomyces</taxon>
        <taxon>Streptomyces aurantiacus group</taxon>
    </lineage>
</organism>
<feature type="compositionally biased region" description="Pro residues" evidence="1">
    <location>
        <begin position="47"/>
        <end position="59"/>
    </location>
</feature>
<sequence length="487" mass="50286">MCESGDSPGHRGGGKTSVVAGGDRMMTASASPGVRPRRSGGSSSPTPEAPSPPPPPAATPSPCVLAADGSYAARLTLRGGARHAERWTLDGPEPYAVPLPTDRPEEPGTEVLPLTDGRVLVHRVEPAAPGARHLFSLLYPTGPGTGELALGSVECADPGTVLRLLPPSPAGTRAYALAAGPDSTAVWLIAGGDFGPEHLAEVPGHCSGGVWLDTTGRMLALDRTRDGRTKTVVVDLERGGEMSPLLQIAEDSDDRLLLADADSGLLLIRSDAPSPGRERLGWGVLGSTLPVRFPQCLRVEGCTVTPFAIQPGQILTPEACAVALRVDGAGGSWLGLWRPAERRLEHVPAPEGWLPGTGRWTREGELHLPCATPAAPCSVARLTAPVARPAPPVAEASQRRNSSSSAEGGEGPSHDPESEAREGGGAPPETAAPAPRPVPLQQAPLGVKRPPEAPRQPPREGESAPSSTGLLRAARHVVLAAAVTDAR</sequence>
<feature type="region of interest" description="Disordered" evidence="1">
    <location>
        <begin position="388"/>
        <end position="472"/>
    </location>
</feature>